<proteinExistence type="predicted"/>
<reference evidence="1" key="1">
    <citation type="journal article" date="2010" name="Microbiol. Resour. Announc.">
        <title>Comparative genomics of the bacterial genus Listeria: Genome evolution is characterized by limited gene acquisition and limited gene loss.</title>
        <authorList>
            <person name="den Bakker H.C."/>
            <person name="Cummings C.A."/>
            <person name="Ferreira V."/>
            <person name="Vatta P."/>
            <person name="Orsi R.H."/>
            <person name="Degoricija L."/>
            <person name="Barker M."/>
            <person name="Petrauskene O."/>
            <person name="Furtado M.R."/>
            <person name="Wiedmann M."/>
        </authorList>
    </citation>
    <scope>NUCLEOTIDE SEQUENCE [LARGE SCALE GENOMIC DNA]</scope>
    <source>
        <strain evidence="1">FSL N1-067</strain>
    </source>
</reference>
<dbReference type="AlphaFoldDB" id="E3ZQI3"/>
<organism evidence="1">
    <name type="scientific">Listeria seeligeri FSL N1-067</name>
    <dbReference type="NCBI Taxonomy" id="702453"/>
    <lineage>
        <taxon>Bacteria</taxon>
        <taxon>Bacillati</taxon>
        <taxon>Bacillota</taxon>
        <taxon>Bacilli</taxon>
        <taxon>Bacillales</taxon>
        <taxon>Listeriaceae</taxon>
        <taxon>Listeria</taxon>
    </lineage>
</organism>
<accession>E3ZQI3</accession>
<dbReference type="EMBL" id="ADXJ01000659">
    <property type="protein sequence ID" value="EFS00127.1"/>
    <property type="molecule type" value="Genomic_DNA"/>
</dbReference>
<gene>
    <name evidence="1" type="ORF">NT03LS_1730</name>
</gene>
<name>E3ZQI3_LISSE</name>
<dbReference type="HOGENOM" id="CLU_3301335_0_0_9"/>
<evidence type="ECO:0000313" key="1">
    <source>
        <dbReference type="EMBL" id="EFS00127.1"/>
    </source>
</evidence>
<protein>
    <submittedName>
        <fullName evidence="1">Uncharacterized protein</fullName>
    </submittedName>
</protein>
<sequence length="40" mass="4470">MEYSLAKSVNFSPFFSFVCTSFAVASSSTRMWRTVISGCH</sequence>
<dbReference type="Proteomes" id="UP000004302">
    <property type="component" value="Chromosome"/>
</dbReference>
<comment type="caution">
    <text evidence="1">The sequence shown here is derived from an EMBL/GenBank/DDBJ whole genome shotgun (WGS) entry which is preliminary data.</text>
</comment>
<feature type="non-terminal residue" evidence="1">
    <location>
        <position position="40"/>
    </location>
</feature>